<evidence type="ECO:0000256" key="13">
    <source>
        <dbReference type="SAM" id="Phobius"/>
    </source>
</evidence>
<proteinExistence type="inferred from homology"/>
<evidence type="ECO:0000256" key="1">
    <source>
        <dbReference type="ARBA" id="ARBA00004162"/>
    </source>
</evidence>
<comment type="similarity">
    <text evidence="10">Belongs to the acyltransferase CrtO family.</text>
</comment>
<accession>A0ABY4ERG2</accession>
<evidence type="ECO:0000256" key="11">
    <source>
        <dbReference type="ARBA" id="ARBA00023667"/>
    </source>
</evidence>
<keyword evidence="3" id="KW-0808">Transferase</keyword>
<feature type="transmembrane region" description="Helical" evidence="13">
    <location>
        <begin position="102"/>
        <end position="129"/>
    </location>
</feature>
<keyword evidence="15" id="KW-1185">Reference proteome</keyword>
<evidence type="ECO:0000256" key="2">
    <source>
        <dbReference type="ARBA" id="ARBA00022475"/>
    </source>
</evidence>
<evidence type="ECO:0000256" key="7">
    <source>
        <dbReference type="ARBA" id="ARBA00023136"/>
    </source>
</evidence>
<comment type="pathway">
    <text evidence="9">Carotenoid biosynthesis; staphyloxanthin biosynthesis; staphyloxanthin from farnesyl diphosphate: step 5/5.</text>
</comment>
<gene>
    <name evidence="14" type="ORF">MUN89_21740</name>
</gene>
<keyword evidence="4 13" id="KW-0812">Transmembrane</keyword>
<sequence length="148" mass="17461">MINSAAWLVIHISLSIIIFYSPNSLILSAAPLYKLKNWEKGGAVYEKIRIKKWKPYLPEARKWRRAGKSAKYLRSLENVQQFEMQTNRSELSHWLQILPAPFFFFFNSPVGGCLNVTYAILFNLPFIIIQRYNRSRLEKLRAFHKEKP</sequence>
<name>A0ABY4ERG2_9BACI</name>
<evidence type="ECO:0000313" key="15">
    <source>
        <dbReference type="Proteomes" id="UP000831787"/>
    </source>
</evidence>
<feature type="transmembrane region" description="Helical" evidence="13">
    <location>
        <begin position="7"/>
        <end position="30"/>
    </location>
</feature>
<reference evidence="14 15" key="1">
    <citation type="submission" date="2022-04" db="EMBL/GenBank/DDBJ databases">
        <title>Halobacillus sp. isolated from saltern.</title>
        <authorList>
            <person name="Won M."/>
            <person name="Lee C.-M."/>
            <person name="Woen H.-Y."/>
            <person name="Kwon S.-W."/>
        </authorList>
    </citation>
    <scope>NUCLEOTIDE SEQUENCE [LARGE SCALE GENOMIC DNA]</scope>
    <source>
        <strain evidence="14 15">SSBR10-3</strain>
    </source>
</reference>
<dbReference type="RefSeq" id="WP_244714010.1">
    <property type="nucleotide sequence ID" value="NZ_CP095073.1"/>
</dbReference>
<dbReference type="EMBL" id="CP095073">
    <property type="protein sequence ID" value="UOQ46565.1"/>
    <property type="molecule type" value="Genomic_DNA"/>
</dbReference>
<comment type="function">
    <text evidence="12">Catalyzes the acylation of glycosyl-4,4'-diaponeurosporenoate, i.e. the esterification of glucose at the C6'' position with the carboxyl group of the C(15) fatty acid 12-methyltetradecanoic acid, to yield staphyloxanthin. This is the last step in the biosynthesis of this orange pigment, present in most staphylococci strains.</text>
</comment>
<keyword evidence="2" id="KW-1003">Cell membrane</keyword>
<evidence type="ECO:0000256" key="9">
    <source>
        <dbReference type="ARBA" id="ARBA00023588"/>
    </source>
</evidence>
<keyword evidence="7 13" id="KW-0472">Membrane</keyword>
<dbReference type="Pfam" id="PF18927">
    <property type="entry name" value="CrtO"/>
    <property type="match status" value="1"/>
</dbReference>
<keyword evidence="6 13" id="KW-1133">Transmembrane helix</keyword>
<evidence type="ECO:0000256" key="8">
    <source>
        <dbReference type="ARBA" id="ARBA00023315"/>
    </source>
</evidence>
<evidence type="ECO:0000256" key="6">
    <source>
        <dbReference type="ARBA" id="ARBA00022989"/>
    </source>
</evidence>
<dbReference type="GO" id="GO:0016746">
    <property type="term" value="F:acyltransferase activity"/>
    <property type="evidence" value="ECO:0007669"/>
    <property type="project" value="UniProtKB-KW"/>
</dbReference>
<keyword evidence="8 14" id="KW-0012">Acyltransferase</keyword>
<comment type="subcellular location">
    <subcellularLocation>
        <location evidence="1">Cell membrane</location>
        <topology evidence="1">Single-pass membrane protein</topology>
    </subcellularLocation>
</comment>
<evidence type="ECO:0000256" key="4">
    <source>
        <dbReference type="ARBA" id="ARBA00022692"/>
    </source>
</evidence>
<evidence type="ECO:0000256" key="5">
    <source>
        <dbReference type="ARBA" id="ARBA00022729"/>
    </source>
</evidence>
<protein>
    <recommendedName>
        <fullName evidence="11">Glycosyl-4,4'-diaponeurosporenoate acyltransferase</fullName>
    </recommendedName>
</protein>
<evidence type="ECO:0000256" key="3">
    <source>
        <dbReference type="ARBA" id="ARBA00022679"/>
    </source>
</evidence>
<dbReference type="Proteomes" id="UP000831787">
    <property type="component" value="Chromosome"/>
</dbReference>
<evidence type="ECO:0000256" key="10">
    <source>
        <dbReference type="ARBA" id="ARBA00023603"/>
    </source>
</evidence>
<evidence type="ECO:0000313" key="14">
    <source>
        <dbReference type="EMBL" id="UOQ46565.1"/>
    </source>
</evidence>
<dbReference type="InterPro" id="IPR044021">
    <property type="entry name" value="CrtO"/>
</dbReference>
<keyword evidence="5" id="KW-0732">Signal</keyword>
<evidence type="ECO:0000256" key="12">
    <source>
        <dbReference type="ARBA" id="ARBA00025324"/>
    </source>
</evidence>
<organism evidence="14 15">
    <name type="scientific">Halobacillus salinarum</name>
    <dbReference type="NCBI Taxonomy" id="2932257"/>
    <lineage>
        <taxon>Bacteria</taxon>
        <taxon>Bacillati</taxon>
        <taxon>Bacillota</taxon>
        <taxon>Bacilli</taxon>
        <taxon>Bacillales</taxon>
        <taxon>Bacillaceae</taxon>
        <taxon>Halobacillus</taxon>
    </lineage>
</organism>